<dbReference type="Gene3D" id="3.10.490.10">
    <property type="entry name" value="Gamma-glutamyl cyclotransferase-like"/>
    <property type="match status" value="1"/>
</dbReference>
<dbReference type="CDD" id="cd06661">
    <property type="entry name" value="GGCT_like"/>
    <property type="match status" value="1"/>
</dbReference>
<keyword evidence="4" id="KW-1185">Reference proteome</keyword>
<keyword evidence="1" id="KW-1133">Transmembrane helix</keyword>
<reference evidence="3 4" key="1">
    <citation type="submission" date="2022-10" db="EMBL/GenBank/DDBJ databases">
        <title>Luteolibacter arcticus strain CCTCC AB 2014275, whole genome shotgun sequencing project.</title>
        <authorList>
            <person name="Zhao G."/>
            <person name="Shen L."/>
        </authorList>
    </citation>
    <scope>NUCLEOTIDE SEQUENCE [LARGE SCALE GENOMIC DNA]</scope>
    <source>
        <strain evidence="3 4">CCTCC AB 2014275</strain>
    </source>
</reference>
<evidence type="ECO:0000313" key="4">
    <source>
        <dbReference type="Proteomes" id="UP001320876"/>
    </source>
</evidence>
<feature type="transmembrane region" description="Helical" evidence="1">
    <location>
        <begin position="147"/>
        <end position="169"/>
    </location>
</feature>
<protein>
    <submittedName>
        <fullName evidence="3">Gamma-glutamylcyclotransferase</fullName>
    </submittedName>
</protein>
<feature type="transmembrane region" description="Helical" evidence="1">
    <location>
        <begin position="207"/>
        <end position="234"/>
    </location>
</feature>
<evidence type="ECO:0000256" key="1">
    <source>
        <dbReference type="SAM" id="Phobius"/>
    </source>
</evidence>
<keyword evidence="1" id="KW-0472">Membrane</keyword>
<dbReference type="RefSeq" id="WP_264488101.1">
    <property type="nucleotide sequence ID" value="NZ_JAPDDT010000006.1"/>
</dbReference>
<dbReference type="Pfam" id="PF06094">
    <property type="entry name" value="GGACT"/>
    <property type="match status" value="1"/>
</dbReference>
<dbReference type="InterPro" id="IPR036568">
    <property type="entry name" value="GGCT-like_sf"/>
</dbReference>
<dbReference type="InterPro" id="IPR009288">
    <property type="entry name" value="AIG2-like_dom"/>
</dbReference>
<dbReference type="SUPFAM" id="SSF110857">
    <property type="entry name" value="Gamma-glutamyl cyclotransferase-like"/>
    <property type="match status" value="1"/>
</dbReference>
<comment type="caution">
    <text evidence="3">The sequence shown here is derived from an EMBL/GenBank/DDBJ whole genome shotgun (WGS) entry which is preliminary data.</text>
</comment>
<accession>A0ABT3GKE3</accession>
<dbReference type="EMBL" id="JAPDDT010000006">
    <property type="protein sequence ID" value="MCW1923995.1"/>
    <property type="molecule type" value="Genomic_DNA"/>
</dbReference>
<evidence type="ECO:0000259" key="2">
    <source>
        <dbReference type="Pfam" id="PF06094"/>
    </source>
</evidence>
<feature type="transmembrane region" description="Helical" evidence="1">
    <location>
        <begin position="181"/>
        <end position="201"/>
    </location>
</feature>
<dbReference type="InterPro" id="IPR013024">
    <property type="entry name" value="GGCT-like"/>
</dbReference>
<name>A0ABT3GKE3_9BACT</name>
<feature type="domain" description="Gamma-glutamylcyclotransferase AIG2-like" evidence="2">
    <location>
        <begin position="11"/>
        <end position="130"/>
    </location>
</feature>
<evidence type="ECO:0000313" key="3">
    <source>
        <dbReference type="EMBL" id="MCW1923995.1"/>
    </source>
</evidence>
<organism evidence="3 4">
    <name type="scientific">Luteolibacter arcticus</name>
    <dbReference type="NCBI Taxonomy" id="1581411"/>
    <lineage>
        <taxon>Bacteria</taxon>
        <taxon>Pseudomonadati</taxon>
        <taxon>Verrucomicrobiota</taxon>
        <taxon>Verrucomicrobiia</taxon>
        <taxon>Verrucomicrobiales</taxon>
        <taxon>Verrucomicrobiaceae</taxon>
        <taxon>Luteolibacter</taxon>
    </lineage>
</organism>
<sequence length="239" mass="26044">MSDDIAGELAFVYGRLRRGGSNAFRMDGAEFIGNGTVQGTLYKLPGGPALVMEEAASSRVIGELYRLNPRHLVMLDELGGPPSEATGSGGFCRGRVLVHSLPDVEDSREAWTWAWTGAVDPAQSIQSGDWFDEEPPRPFDPQPLYPWFTWISLVCLLCFPLCLVGSFLNHSPSSLARLAQVLMNVFGALAPFAALSSLWLAKRRGESDVLFGCLFLMSFAASGLILIGLCLTLIEAFRR</sequence>
<keyword evidence="1" id="KW-0812">Transmembrane</keyword>
<dbReference type="Proteomes" id="UP001320876">
    <property type="component" value="Unassembled WGS sequence"/>
</dbReference>
<proteinExistence type="predicted"/>
<gene>
    <name evidence="3" type="ORF">OKA05_15615</name>
</gene>